<dbReference type="AlphaFoldDB" id="A0A0L0W339"/>
<name>A0A0L0W339_9BASI</name>
<gene>
    <name evidence="1" type="ORF">PSTG_01098</name>
</gene>
<dbReference type="PANTHER" id="PTHR33050:SF7">
    <property type="entry name" value="RIBONUCLEASE H"/>
    <property type="match status" value="1"/>
</dbReference>
<dbReference type="InterPro" id="IPR052055">
    <property type="entry name" value="Hepadnavirus_pol/RT"/>
</dbReference>
<proteinExistence type="predicted"/>
<organism evidence="1 2">
    <name type="scientific">Puccinia striiformis f. sp. tritici PST-78</name>
    <dbReference type="NCBI Taxonomy" id="1165861"/>
    <lineage>
        <taxon>Eukaryota</taxon>
        <taxon>Fungi</taxon>
        <taxon>Dikarya</taxon>
        <taxon>Basidiomycota</taxon>
        <taxon>Pucciniomycotina</taxon>
        <taxon>Pucciniomycetes</taxon>
        <taxon>Pucciniales</taxon>
        <taxon>Pucciniaceae</taxon>
        <taxon>Puccinia</taxon>
    </lineage>
</organism>
<reference evidence="2" key="1">
    <citation type="submission" date="2014-03" db="EMBL/GenBank/DDBJ databases">
        <title>The Genome Sequence of Puccinia striiformis f. sp. tritici PST-78.</title>
        <authorList>
            <consortium name="The Broad Institute Genome Sequencing Platform"/>
            <person name="Cuomo C."/>
            <person name="Hulbert S."/>
            <person name="Chen X."/>
            <person name="Walker B."/>
            <person name="Young S.K."/>
            <person name="Zeng Q."/>
            <person name="Gargeya S."/>
            <person name="Fitzgerald M."/>
            <person name="Haas B."/>
            <person name="Abouelleil A."/>
            <person name="Alvarado L."/>
            <person name="Arachchi H.M."/>
            <person name="Berlin A.M."/>
            <person name="Chapman S.B."/>
            <person name="Goldberg J."/>
            <person name="Griggs A."/>
            <person name="Gujja S."/>
            <person name="Hansen M."/>
            <person name="Howarth C."/>
            <person name="Imamovic A."/>
            <person name="Larimer J."/>
            <person name="McCowan C."/>
            <person name="Montmayeur A."/>
            <person name="Murphy C."/>
            <person name="Neiman D."/>
            <person name="Pearson M."/>
            <person name="Priest M."/>
            <person name="Roberts A."/>
            <person name="Saif S."/>
            <person name="Shea T."/>
            <person name="Sisk P."/>
            <person name="Sykes S."/>
            <person name="Wortman J."/>
            <person name="Nusbaum C."/>
            <person name="Birren B."/>
        </authorList>
    </citation>
    <scope>NUCLEOTIDE SEQUENCE [LARGE SCALE GENOMIC DNA]</scope>
    <source>
        <strain evidence="2">race PST-78</strain>
    </source>
</reference>
<comment type="caution">
    <text evidence="1">The sequence shown here is derived from an EMBL/GenBank/DDBJ whole genome shotgun (WGS) entry which is preliminary data.</text>
</comment>
<keyword evidence="2" id="KW-1185">Reference proteome</keyword>
<evidence type="ECO:0008006" key="3">
    <source>
        <dbReference type="Google" id="ProtNLM"/>
    </source>
</evidence>
<dbReference type="OrthoDB" id="2506773at2759"/>
<evidence type="ECO:0000313" key="2">
    <source>
        <dbReference type="Proteomes" id="UP000054564"/>
    </source>
</evidence>
<protein>
    <recommendedName>
        <fullName evidence="3">RNase H type-1 domain-containing protein</fullName>
    </recommendedName>
</protein>
<sequence length="185" mass="20786">MNYANNQIVGYANSSTQDVFEDLTFWASTLESFENTRLTPIPTPTKIQWVGDASTNFGIGVLVGNMWSQLRMKETWRDGEIPRGIAWLETVAIRIGLIMVLEIGVEVRGLNLIVWTDNTTTESVLSARKSKDKYVNEEWKEIQRMLIKSEIDPTPKRVKSEDNVAHGLSQGVVALRMRQATGSGL</sequence>
<evidence type="ECO:0000313" key="1">
    <source>
        <dbReference type="EMBL" id="KNF05695.1"/>
    </source>
</evidence>
<dbReference type="PANTHER" id="PTHR33050">
    <property type="entry name" value="REVERSE TRANSCRIPTASE DOMAIN-CONTAINING PROTEIN"/>
    <property type="match status" value="1"/>
</dbReference>
<dbReference type="Proteomes" id="UP000054564">
    <property type="component" value="Unassembled WGS sequence"/>
</dbReference>
<dbReference type="EMBL" id="AJIL01000006">
    <property type="protein sequence ID" value="KNF05695.1"/>
    <property type="molecule type" value="Genomic_DNA"/>
</dbReference>
<accession>A0A0L0W339</accession>